<evidence type="ECO:0000313" key="4">
    <source>
        <dbReference type="Proteomes" id="UP000217103"/>
    </source>
</evidence>
<proteinExistence type="predicted"/>
<accession>A0A1H1GE50</accession>
<dbReference type="Proteomes" id="UP000217103">
    <property type="component" value="Unassembled WGS sequence"/>
</dbReference>
<evidence type="ECO:0000256" key="2">
    <source>
        <dbReference type="SAM" id="Phobius"/>
    </source>
</evidence>
<evidence type="ECO:0000256" key="1">
    <source>
        <dbReference type="SAM" id="MobiDB-lite"/>
    </source>
</evidence>
<keyword evidence="4" id="KW-1185">Reference proteome</keyword>
<dbReference type="AlphaFoldDB" id="A0A1H1GE50"/>
<reference evidence="3 4" key="1">
    <citation type="submission" date="2016-10" db="EMBL/GenBank/DDBJ databases">
        <authorList>
            <person name="de Groot N.N."/>
        </authorList>
    </citation>
    <scope>NUCLEOTIDE SEQUENCE [LARGE SCALE GENOMIC DNA]</scope>
    <source>
        <strain evidence="3 4">DSM 43794</strain>
    </source>
</reference>
<feature type="region of interest" description="Disordered" evidence="1">
    <location>
        <begin position="1"/>
        <end position="33"/>
    </location>
</feature>
<gene>
    <name evidence="3" type="ORF">SAMN04489764_3539</name>
</gene>
<dbReference type="OrthoDB" id="3421991at2"/>
<organism evidence="3 4">
    <name type="scientific">Thermostaphylospora chromogena</name>
    <dbReference type="NCBI Taxonomy" id="35622"/>
    <lineage>
        <taxon>Bacteria</taxon>
        <taxon>Bacillati</taxon>
        <taxon>Actinomycetota</taxon>
        <taxon>Actinomycetes</taxon>
        <taxon>Streptosporangiales</taxon>
        <taxon>Thermomonosporaceae</taxon>
        <taxon>Thermostaphylospora</taxon>
    </lineage>
</organism>
<protein>
    <submittedName>
        <fullName evidence="3">Uncharacterized protein</fullName>
    </submittedName>
</protein>
<evidence type="ECO:0000313" key="3">
    <source>
        <dbReference type="EMBL" id="SDR11524.1"/>
    </source>
</evidence>
<keyword evidence="2" id="KW-0472">Membrane</keyword>
<feature type="compositionally biased region" description="Basic residues" evidence="1">
    <location>
        <begin position="1"/>
        <end position="25"/>
    </location>
</feature>
<feature type="transmembrane region" description="Helical" evidence="2">
    <location>
        <begin position="48"/>
        <end position="70"/>
    </location>
</feature>
<dbReference type="RefSeq" id="WP_093260213.1">
    <property type="nucleotide sequence ID" value="NZ_FNKK01000002.1"/>
</dbReference>
<sequence length="281" mass="29900">MSRAPARRRRRPARPRPRPSARPRPRPVDGGGRVAFSLSDHQQRLLKVVGTVVGVVAASVVITAVIASLGGGEVAREDVSADIGLPAPSDYRGWASPGLFAPIADRKTDSKPLTVNEVFGSKTLKADKAAVKLVDRRLDDDCAAAAWGELVERLADAGCSQALRGLYVSSDKRHVLQYTLFNLRDVEAANTLVEELSTGHRSGWARVLESRKAVFPGDGYSEGSGHAMGHYAGLVWLARADGGEPRPGDDFVALSLAVRGAEKAVYRRVVTVTGTGGESAQ</sequence>
<keyword evidence="2" id="KW-1133">Transmembrane helix</keyword>
<dbReference type="STRING" id="35622.SAMN04489764_3539"/>
<keyword evidence="2" id="KW-0812">Transmembrane</keyword>
<name>A0A1H1GE50_9ACTN</name>
<dbReference type="EMBL" id="FNKK01000002">
    <property type="protein sequence ID" value="SDR11524.1"/>
    <property type="molecule type" value="Genomic_DNA"/>
</dbReference>